<evidence type="ECO:0000256" key="5">
    <source>
        <dbReference type="HAMAP-Rule" id="MF_00094"/>
    </source>
</evidence>
<reference evidence="8 9" key="1">
    <citation type="submission" date="2020-02" db="EMBL/GenBank/DDBJ databases">
        <authorList>
            <person name="Zheng R.K."/>
            <person name="Sun C.M."/>
        </authorList>
    </citation>
    <scope>NUCLEOTIDE SEQUENCE [LARGE SCALE GENOMIC DNA]</scope>
    <source>
        <strain evidence="9">zrk13</strain>
    </source>
</reference>
<sequence length="365" mass="41527">MQINEVKPIFLEVSRLVEDITSMVSIDALKHEVDHLDRQTYDQDFWSDVAKANKTIKRLKGLKQRYDRLADFVSLFEDIEVLYEFIQSGESMLDEFEDQTVTLKKQAEELRIELLLNGENDGLDAILEIHPGAGGTESQDWASMLYRMYMRFAESNGFTFELLDYLAGEEAGIKRVTFAIRGTNSFGYLKAEHGVHRLVRISPFDSGGRRHTSFASVTVIPEIDDSVEVELLENELKIDTYRSSGAGGQSVNTTDSAVRVTHIPTGTVVTVQNERSQIKNRETALNILKGKLYMMELAKKQEELSSYRSDQANAFGSQIRSYVMHPYSMVKDHRTNEETGNVQKVMDGDVMPFIQAYLKHQVQED</sequence>
<dbReference type="Proteomes" id="UP000514720">
    <property type="component" value="Chromosome"/>
</dbReference>
<dbReference type="Gene3D" id="3.30.160.20">
    <property type="match status" value="1"/>
</dbReference>
<keyword evidence="9" id="KW-1185">Reference proteome</keyword>
<dbReference type="Gene3D" id="3.30.70.1660">
    <property type="match status" value="1"/>
</dbReference>
<dbReference type="InterPro" id="IPR000352">
    <property type="entry name" value="Pep_chain_release_fac_I"/>
</dbReference>
<evidence type="ECO:0000313" key="8">
    <source>
        <dbReference type="EMBL" id="QMS84304.1"/>
    </source>
</evidence>
<dbReference type="HAMAP" id="MF_00094">
    <property type="entry name" value="Rel_fac_2"/>
    <property type="match status" value="1"/>
</dbReference>
<dbReference type="NCBIfam" id="TIGR00020">
    <property type="entry name" value="prfB"/>
    <property type="match status" value="1"/>
</dbReference>
<dbReference type="Gene3D" id="1.20.58.410">
    <property type="entry name" value="Release factor"/>
    <property type="match status" value="1"/>
</dbReference>
<comment type="PTM">
    <text evidence="5">Methylated by PrmC. Methylation increases the termination efficiency of RF2.</text>
</comment>
<keyword evidence="3 5" id="KW-0488">Methylation</keyword>
<protein>
    <recommendedName>
        <fullName evidence="5 6">Peptide chain release factor 2</fullName>
        <shortName evidence="5">RF-2</shortName>
    </recommendedName>
</protein>
<accession>A0A7L7KQS5</accession>
<comment type="function">
    <text evidence="1 5">Peptide chain release factor 2 directs the termination of translation in response to the peptide chain termination codons UGA and UAA.</text>
</comment>
<evidence type="ECO:0000256" key="2">
    <source>
        <dbReference type="ARBA" id="ARBA00010835"/>
    </source>
</evidence>
<dbReference type="PANTHER" id="PTHR43116">
    <property type="entry name" value="PEPTIDE CHAIN RELEASE FACTOR 2"/>
    <property type="match status" value="1"/>
</dbReference>
<dbReference type="Pfam" id="PF00472">
    <property type="entry name" value="RF-1"/>
    <property type="match status" value="1"/>
</dbReference>
<evidence type="ECO:0000256" key="4">
    <source>
        <dbReference type="ARBA" id="ARBA00022917"/>
    </source>
</evidence>
<dbReference type="AlphaFoldDB" id="A0A7L7KQS5"/>
<gene>
    <name evidence="5" type="primary">prfB</name>
    <name evidence="8" type="ORF">G4Z02_00625</name>
</gene>
<feature type="modified residue" description="N5-methylglutamine" evidence="5">
    <location>
        <position position="249"/>
    </location>
</feature>
<dbReference type="GO" id="GO:0016149">
    <property type="term" value="F:translation release factor activity, codon specific"/>
    <property type="evidence" value="ECO:0007669"/>
    <property type="project" value="UniProtKB-UniRule"/>
</dbReference>
<dbReference type="RefSeq" id="WP_258877914.1">
    <property type="nucleotide sequence ID" value="NZ_CP048914.1"/>
</dbReference>
<dbReference type="GO" id="GO:0005737">
    <property type="term" value="C:cytoplasm"/>
    <property type="evidence" value="ECO:0007669"/>
    <property type="project" value="UniProtKB-SubCell"/>
</dbReference>
<name>A0A7L7KQS5_9MOLU</name>
<dbReference type="SUPFAM" id="SSF75620">
    <property type="entry name" value="Release factor"/>
    <property type="match status" value="1"/>
</dbReference>
<keyword evidence="5" id="KW-0963">Cytoplasm</keyword>
<evidence type="ECO:0000313" key="9">
    <source>
        <dbReference type="Proteomes" id="UP000514720"/>
    </source>
</evidence>
<evidence type="ECO:0000256" key="3">
    <source>
        <dbReference type="ARBA" id="ARBA00022481"/>
    </source>
</evidence>
<dbReference type="KEGG" id="xcl:G4Z02_00625"/>
<feature type="domain" description="Prokaryotic-type class I peptide chain release factors" evidence="7">
    <location>
        <begin position="242"/>
        <end position="258"/>
    </location>
</feature>
<evidence type="ECO:0000259" key="7">
    <source>
        <dbReference type="PROSITE" id="PS00745"/>
    </source>
</evidence>
<dbReference type="PANTHER" id="PTHR43116:SF3">
    <property type="entry name" value="CLASS I PEPTIDE CHAIN RELEASE FACTOR"/>
    <property type="match status" value="1"/>
</dbReference>
<dbReference type="InterPro" id="IPR005139">
    <property type="entry name" value="PCRF"/>
</dbReference>
<proteinExistence type="inferred from homology"/>
<dbReference type="FunFam" id="3.30.160.20:FF:000004">
    <property type="entry name" value="Peptide chain release factor 1"/>
    <property type="match status" value="1"/>
</dbReference>
<comment type="similarity">
    <text evidence="2 5">Belongs to the prokaryotic/mitochondrial release factor family.</text>
</comment>
<evidence type="ECO:0000256" key="1">
    <source>
        <dbReference type="ARBA" id="ARBA00002613"/>
    </source>
</evidence>
<dbReference type="InterPro" id="IPR004374">
    <property type="entry name" value="PrfB"/>
</dbReference>
<dbReference type="SMART" id="SM00937">
    <property type="entry name" value="PCRF"/>
    <property type="match status" value="1"/>
</dbReference>
<organism evidence="8 9">
    <name type="scientific">Candidatus Xianfuyuplasma coldseepsis</name>
    <dbReference type="NCBI Taxonomy" id="2782163"/>
    <lineage>
        <taxon>Bacteria</taxon>
        <taxon>Bacillati</taxon>
        <taxon>Mycoplasmatota</taxon>
        <taxon>Mollicutes</taxon>
        <taxon>Candidatus Izemoplasmatales</taxon>
        <taxon>Candidatus Izemoplasmataceae</taxon>
        <taxon>Candidatus Xianfuyuplasma</taxon>
    </lineage>
</organism>
<dbReference type="EMBL" id="CP048914">
    <property type="protein sequence ID" value="QMS84304.1"/>
    <property type="molecule type" value="Genomic_DNA"/>
</dbReference>
<dbReference type="Pfam" id="PF03462">
    <property type="entry name" value="PCRF"/>
    <property type="match status" value="1"/>
</dbReference>
<keyword evidence="4 5" id="KW-0648">Protein biosynthesis</keyword>
<comment type="subcellular location">
    <subcellularLocation>
        <location evidence="5">Cytoplasm</location>
    </subcellularLocation>
</comment>
<dbReference type="InterPro" id="IPR045853">
    <property type="entry name" value="Pep_chain_release_fac_I_sf"/>
</dbReference>
<dbReference type="PROSITE" id="PS00745">
    <property type="entry name" value="RF_PROK_I"/>
    <property type="match status" value="1"/>
</dbReference>
<evidence type="ECO:0000256" key="6">
    <source>
        <dbReference type="NCBIfam" id="TIGR00020"/>
    </source>
</evidence>